<sequence length="60" mass="7159">IIISNIVSIDLDYPPIDTDFDFEELLMFISLIIFTTIGALYVFYIYRITQLKKEIERIRI</sequence>
<feature type="non-terminal residue" evidence="2">
    <location>
        <position position="1"/>
    </location>
</feature>
<proteinExistence type="predicted"/>
<dbReference type="EMBL" id="BARU01007600">
    <property type="protein sequence ID" value="GAH46454.1"/>
    <property type="molecule type" value="Genomic_DNA"/>
</dbReference>
<keyword evidence="1" id="KW-1133">Transmembrane helix</keyword>
<keyword evidence="1" id="KW-0472">Membrane</keyword>
<name>X1GXZ0_9ZZZZ</name>
<comment type="caution">
    <text evidence="2">The sequence shown here is derived from an EMBL/GenBank/DDBJ whole genome shotgun (WGS) entry which is preliminary data.</text>
</comment>
<evidence type="ECO:0000313" key="2">
    <source>
        <dbReference type="EMBL" id="GAH46454.1"/>
    </source>
</evidence>
<keyword evidence="1" id="KW-0812">Transmembrane</keyword>
<feature type="transmembrane region" description="Helical" evidence="1">
    <location>
        <begin position="25"/>
        <end position="46"/>
    </location>
</feature>
<organism evidence="2">
    <name type="scientific">marine sediment metagenome</name>
    <dbReference type="NCBI Taxonomy" id="412755"/>
    <lineage>
        <taxon>unclassified sequences</taxon>
        <taxon>metagenomes</taxon>
        <taxon>ecological metagenomes</taxon>
    </lineage>
</organism>
<dbReference type="AlphaFoldDB" id="X1GXZ0"/>
<gene>
    <name evidence="2" type="ORF">S03H2_14971</name>
</gene>
<reference evidence="2" key="1">
    <citation type="journal article" date="2014" name="Front. Microbiol.">
        <title>High frequency of phylogenetically diverse reductive dehalogenase-homologous genes in deep subseafloor sedimentary metagenomes.</title>
        <authorList>
            <person name="Kawai M."/>
            <person name="Futagami T."/>
            <person name="Toyoda A."/>
            <person name="Takaki Y."/>
            <person name="Nishi S."/>
            <person name="Hori S."/>
            <person name="Arai W."/>
            <person name="Tsubouchi T."/>
            <person name="Morono Y."/>
            <person name="Uchiyama I."/>
            <person name="Ito T."/>
            <person name="Fujiyama A."/>
            <person name="Inagaki F."/>
            <person name="Takami H."/>
        </authorList>
    </citation>
    <scope>NUCLEOTIDE SEQUENCE</scope>
    <source>
        <strain evidence="2">Expedition CK06-06</strain>
    </source>
</reference>
<accession>X1GXZ0</accession>
<evidence type="ECO:0000256" key="1">
    <source>
        <dbReference type="SAM" id="Phobius"/>
    </source>
</evidence>
<protein>
    <submittedName>
        <fullName evidence="2">Uncharacterized protein</fullName>
    </submittedName>
</protein>